<protein>
    <recommendedName>
        <fullName evidence="3">DUF2993 domain-containing protein</fullName>
    </recommendedName>
</protein>
<dbReference type="RefSeq" id="WP_073608812.1">
    <property type="nucleotide sequence ID" value="NZ_MRCG01000008.1"/>
</dbReference>
<dbReference type="InterPro" id="IPR021373">
    <property type="entry name" value="DUF2993"/>
</dbReference>
<organism evidence="1 2">
    <name type="scientific">Phormidium tenue NIES-30</name>
    <dbReference type="NCBI Taxonomy" id="549789"/>
    <lineage>
        <taxon>Bacteria</taxon>
        <taxon>Bacillati</taxon>
        <taxon>Cyanobacteriota</taxon>
        <taxon>Cyanophyceae</taxon>
        <taxon>Oscillatoriophycideae</taxon>
        <taxon>Oscillatoriales</taxon>
        <taxon>Oscillatoriaceae</taxon>
        <taxon>Phormidium</taxon>
    </lineage>
</organism>
<accession>A0A1U7J584</accession>
<evidence type="ECO:0000313" key="2">
    <source>
        <dbReference type="Proteomes" id="UP000185557"/>
    </source>
</evidence>
<gene>
    <name evidence="1" type="ORF">NIES30_12885</name>
</gene>
<dbReference type="Pfam" id="PF11209">
    <property type="entry name" value="LmeA"/>
    <property type="match status" value="1"/>
</dbReference>
<evidence type="ECO:0000313" key="1">
    <source>
        <dbReference type="EMBL" id="OKH47852.1"/>
    </source>
</evidence>
<name>A0A1U7J584_9CYAN</name>
<reference evidence="1 2" key="1">
    <citation type="submission" date="2016-11" db="EMBL/GenBank/DDBJ databases">
        <title>Draft Genome Sequences of Nine Cyanobacterial Strains from Diverse Habitats.</title>
        <authorList>
            <person name="Zhu T."/>
            <person name="Hou S."/>
            <person name="Lu X."/>
            <person name="Hess W.R."/>
        </authorList>
    </citation>
    <scope>NUCLEOTIDE SEQUENCE [LARGE SCALE GENOMIC DNA]</scope>
    <source>
        <strain evidence="1 2">NIES-30</strain>
    </source>
</reference>
<sequence length="264" mass="29104">MFGGFTGFQSKGSNDFGERMINSVATQSLRHLFSRSDAVEVAVRCSPSSKLLQGTIDSFRMEGRGLVIRKEFEASEMMFETDTVSIDVGSAIGGKIRLRQPTQAVAQVTLNEDAINRAFEAELVRQHLEGVTDEAVTSLSGGDPVTFRDINITLLPNQAVKITAKTDLPNHKDVPIQMSAQVTVEKRRRIIFANAEFLPEGVPEALTSISETLTKGFAEVLNRMVDLERFNLDGVLLRVNRLETQGKQLVFSGYAQIEHFPGTV</sequence>
<dbReference type="AlphaFoldDB" id="A0A1U7J584"/>
<dbReference type="STRING" id="549789.NIES30_12885"/>
<keyword evidence="2" id="KW-1185">Reference proteome</keyword>
<dbReference type="EMBL" id="MRCG01000008">
    <property type="protein sequence ID" value="OKH47852.1"/>
    <property type="molecule type" value="Genomic_DNA"/>
</dbReference>
<evidence type="ECO:0008006" key="3">
    <source>
        <dbReference type="Google" id="ProtNLM"/>
    </source>
</evidence>
<comment type="caution">
    <text evidence="1">The sequence shown here is derived from an EMBL/GenBank/DDBJ whole genome shotgun (WGS) entry which is preliminary data.</text>
</comment>
<dbReference type="Proteomes" id="UP000185557">
    <property type="component" value="Unassembled WGS sequence"/>
</dbReference>
<proteinExistence type="predicted"/>
<dbReference type="OrthoDB" id="507589at2"/>